<accession>A0A4D6MU65</accession>
<gene>
    <name evidence="1" type="ORF">DEO72_LG8g1469</name>
</gene>
<sequence length="119" mass="13248">MNYHQTILSFSMLFRVTVEEPPAKYSGLAAVRVTISYVSQILTVAIVSPIEDVFGGELVVVVVLIAQGMHCSGKCGTHDCRPKVHAVLTRGIMEELEYGATMEARCVWCNLFVFNYIFE</sequence>
<dbReference type="AlphaFoldDB" id="A0A4D6MU65"/>
<protein>
    <submittedName>
        <fullName evidence="1">Uncharacterized protein</fullName>
    </submittedName>
</protein>
<reference evidence="1 2" key="1">
    <citation type="submission" date="2019-04" db="EMBL/GenBank/DDBJ databases">
        <title>An improved genome assembly and genetic linkage map for asparagus bean, Vigna unguiculata ssp. sesquipedialis.</title>
        <authorList>
            <person name="Xia Q."/>
            <person name="Zhang R."/>
            <person name="Dong Y."/>
        </authorList>
    </citation>
    <scope>NUCLEOTIDE SEQUENCE [LARGE SCALE GENOMIC DNA]</scope>
    <source>
        <tissue evidence="1">Leaf</tissue>
    </source>
</reference>
<dbReference type="EMBL" id="CP039352">
    <property type="protein sequence ID" value="QCE03445.1"/>
    <property type="molecule type" value="Genomic_DNA"/>
</dbReference>
<evidence type="ECO:0000313" key="1">
    <source>
        <dbReference type="EMBL" id="QCE03445.1"/>
    </source>
</evidence>
<keyword evidence="2" id="KW-1185">Reference proteome</keyword>
<evidence type="ECO:0000313" key="2">
    <source>
        <dbReference type="Proteomes" id="UP000501690"/>
    </source>
</evidence>
<name>A0A4D6MU65_VIGUN</name>
<proteinExistence type="predicted"/>
<dbReference type="Proteomes" id="UP000501690">
    <property type="component" value="Linkage Group LG8"/>
</dbReference>
<organism evidence="1 2">
    <name type="scientific">Vigna unguiculata</name>
    <name type="common">Cowpea</name>
    <dbReference type="NCBI Taxonomy" id="3917"/>
    <lineage>
        <taxon>Eukaryota</taxon>
        <taxon>Viridiplantae</taxon>
        <taxon>Streptophyta</taxon>
        <taxon>Embryophyta</taxon>
        <taxon>Tracheophyta</taxon>
        <taxon>Spermatophyta</taxon>
        <taxon>Magnoliopsida</taxon>
        <taxon>eudicotyledons</taxon>
        <taxon>Gunneridae</taxon>
        <taxon>Pentapetalae</taxon>
        <taxon>rosids</taxon>
        <taxon>fabids</taxon>
        <taxon>Fabales</taxon>
        <taxon>Fabaceae</taxon>
        <taxon>Papilionoideae</taxon>
        <taxon>50 kb inversion clade</taxon>
        <taxon>NPAAA clade</taxon>
        <taxon>indigoferoid/millettioid clade</taxon>
        <taxon>Phaseoleae</taxon>
        <taxon>Vigna</taxon>
    </lineage>
</organism>